<evidence type="ECO:0008006" key="2">
    <source>
        <dbReference type="Google" id="ProtNLM"/>
    </source>
</evidence>
<evidence type="ECO:0000313" key="1">
    <source>
        <dbReference type="EMBL" id="SVD03190.1"/>
    </source>
</evidence>
<feature type="non-terminal residue" evidence="1">
    <location>
        <position position="1"/>
    </location>
</feature>
<name>A0A382S099_9ZZZZ</name>
<gene>
    <name evidence="1" type="ORF">METZ01_LOCUS356044</name>
</gene>
<protein>
    <recommendedName>
        <fullName evidence="2">Sulfotransferase domain-containing protein</fullName>
    </recommendedName>
</protein>
<sequence length="132" mass="15889">VRDPLDRVVSAWKDLTKSIDYNKKNINFFILNILPNYISEKNYFFRSQKDFLFDPNTDKILVDNIIKFNELKPGWEKVKKATGIKLNLTYRNKSKNEEIDVSENCKLLIKELYKEDYYFLQKINYKNSFSKK</sequence>
<reference evidence="1" key="1">
    <citation type="submission" date="2018-05" db="EMBL/GenBank/DDBJ databases">
        <authorList>
            <person name="Lanie J.A."/>
            <person name="Ng W.-L."/>
            <person name="Kazmierczak K.M."/>
            <person name="Andrzejewski T.M."/>
            <person name="Davidsen T.M."/>
            <person name="Wayne K.J."/>
            <person name="Tettelin H."/>
            <person name="Glass J.I."/>
            <person name="Rusch D."/>
            <person name="Podicherti R."/>
            <person name="Tsui H.-C.T."/>
            <person name="Winkler M.E."/>
        </authorList>
    </citation>
    <scope>NUCLEOTIDE SEQUENCE</scope>
</reference>
<organism evidence="1">
    <name type="scientific">marine metagenome</name>
    <dbReference type="NCBI Taxonomy" id="408172"/>
    <lineage>
        <taxon>unclassified sequences</taxon>
        <taxon>metagenomes</taxon>
        <taxon>ecological metagenomes</taxon>
    </lineage>
</organism>
<dbReference type="EMBL" id="UINC01125395">
    <property type="protein sequence ID" value="SVD03190.1"/>
    <property type="molecule type" value="Genomic_DNA"/>
</dbReference>
<dbReference type="AlphaFoldDB" id="A0A382S099"/>
<proteinExistence type="predicted"/>
<accession>A0A382S099</accession>